<protein>
    <submittedName>
        <fullName evidence="4">Diguanylate cyclase (GGDEF)-like protein/PAS domain S-box-containing protein</fullName>
    </submittedName>
</protein>
<evidence type="ECO:0000259" key="2">
    <source>
        <dbReference type="PROSITE" id="PS50113"/>
    </source>
</evidence>
<proteinExistence type="predicted"/>
<evidence type="ECO:0000313" key="5">
    <source>
        <dbReference type="Proteomes" id="UP001237737"/>
    </source>
</evidence>
<feature type="domain" description="PAS" evidence="1">
    <location>
        <begin position="78"/>
        <end position="148"/>
    </location>
</feature>
<dbReference type="Pfam" id="PF08448">
    <property type="entry name" value="PAS_4"/>
    <property type="match status" value="1"/>
</dbReference>
<feature type="domain" description="PAC" evidence="2">
    <location>
        <begin position="150"/>
        <end position="200"/>
    </location>
</feature>
<evidence type="ECO:0000259" key="1">
    <source>
        <dbReference type="PROSITE" id="PS50112"/>
    </source>
</evidence>
<dbReference type="InterPro" id="IPR035965">
    <property type="entry name" value="PAS-like_dom_sf"/>
</dbReference>
<dbReference type="PANTHER" id="PTHR44757:SF2">
    <property type="entry name" value="BIOFILM ARCHITECTURE MAINTENANCE PROTEIN MBAA"/>
    <property type="match status" value="1"/>
</dbReference>
<dbReference type="PANTHER" id="PTHR44757">
    <property type="entry name" value="DIGUANYLATE CYCLASE DGCP"/>
    <property type="match status" value="1"/>
</dbReference>
<dbReference type="Pfam" id="PF00990">
    <property type="entry name" value="GGDEF"/>
    <property type="match status" value="1"/>
</dbReference>
<dbReference type="InterPro" id="IPR043128">
    <property type="entry name" value="Rev_trsase/Diguanyl_cyclase"/>
</dbReference>
<dbReference type="SUPFAM" id="SSF55073">
    <property type="entry name" value="Nucleotide cyclase"/>
    <property type="match status" value="1"/>
</dbReference>
<dbReference type="InterPro" id="IPR000160">
    <property type="entry name" value="GGDEF_dom"/>
</dbReference>
<dbReference type="Proteomes" id="UP001237737">
    <property type="component" value="Unassembled WGS sequence"/>
</dbReference>
<gene>
    <name evidence="4" type="ORF">J2T07_000175</name>
</gene>
<dbReference type="CDD" id="cd01949">
    <property type="entry name" value="GGDEF"/>
    <property type="match status" value="1"/>
</dbReference>
<dbReference type="EMBL" id="JAUSSK010000001">
    <property type="protein sequence ID" value="MDQ0008016.1"/>
    <property type="molecule type" value="Genomic_DNA"/>
</dbReference>
<dbReference type="NCBIfam" id="TIGR00254">
    <property type="entry name" value="GGDEF"/>
    <property type="match status" value="1"/>
</dbReference>
<accession>A0ABT9SUE0</accession>
<dbReference type="InterPro" id="IPR052155">
    <property type="entry name" value="Biofilm_reg_signaling"/>
</dbReference>
<dbReference type="SMART" id="SM00267">
    <property type="entry name" value="GGDEF"/>
    <property type="match status" value="1"/>
</dbReference>
<evidence type="ECO:0000259" key="3">
    <source>
        <dbReference type="PROSITE" id="PS50887"/>
    </source>
</evidence>
<feature type="domain" description="GGDEF" evidence="3">
    <location>
        <begin position="226"/>
        <end position="349"/>
    </location>
</feature>
<dbReference type="CDD" id="cd00130">
    <property type="entry name" value="PAS"/>
    <property type="match status" value="1"/>
</dbReference>
<keyword evidence="5" id="KW-1185">Reference proteome</keyword>
<dbReference type="SUPFAM" id="SSF55785">
    <property type="entry name" value="PYP-like sensor domain (PAS domain)"/>
    <property type="match status" value="1"/>
</dbReference>
<dbReference type="InterPro" id="IPR013656">
    <property type="entry name" value="PAS_4"/>
</dbReference>
<dbReference type="SMART" id="SM00091">
    <property type="entry name" value="PAS"/>
    <property type="match status" value="1"/>
</dbReference>
<dbReference type="InterPro" id="IPR000014">
    <property type="entry name" value="PAS"/>
</dbReference>
<dbReference type="PROSITE" id="PS50112">
    <property type="entry name" value="PAS"/>
    <property type="match status" value="1"/>
</dbReference>
<dbReference type="NCBIfam" id="TIGR00229">
    <property type="entry name" value="sensory_box"/>
    <property type="match status" value="1"/>
</dbReference>
<evidence type="ECO:0000313" key="4">
    <source>
        <dbReference type="EMBL" id="MDQ0008016.1"/>
    </source>
</evidence>
<organism evidence="4 5">
    <name type="scientific">Luteibacter jiangsuensis</name>
    <dbReference type="NCBI Taxonomy" id="637577"/>
    <lineage>
        <taxon>Bacteria</taxon>
        <taxon>Pseudomonadati</taxon>
        <taxon>Pseudomonadota</taxon>
        <taxon>Gammaproteobacteria</taxon>
        <taxon>Lysobacterales</taxon>
        <taxon>Rhodanobacteraceae</taxon>
        <taxon>Luteibacter</taxon>
    </lineage>
</organism>
<sequence length="349" mass="39268">MTLADLAAAGSQAHFDVRQKTILAELAKVAEHVREQRSLDVERNAELAREITTERDLRRGAQEWQDILRNAVASVEASERRFRQLFQFSLGLICTHDLDGILLSINPAAARSLGYPINQLMGRPLSDFMRPENMPLFQQYLQRIAAAGSDSGRLELCAANGDLRIWAYHNVLDDDGEERYVLGHAQDITEQHRQERQLREWSLSDPLTQCFNRRYLAYLAESSKDEPLGCIAVDLDRFKAVNDTYGHQRGDDVLVGVAQFLRKHVRHGDAVIRLGGDEFLVVVREADSDRLASLVEQLRANETEAPIAFTLGAALKPRGAALSDTLAMADRKLYEARAERADQPPFHAR</sequence>
<dbReference type="Gene3D" id="3.30.70.270">
    <property type="match status" value="1"/>
</dbReference>
<dbReference type="InterPro" id="IPR029787">
    <property type="entry name" value="Nucleotide_cyclase"/>
</dbReference>
<dbReference type="PROSITE" id="PS50887">
    <property type="entry name" value="GGDEF"/>
    <property type="match status" value="1"/>
</dbReference>
<dbReference type="RefSeq" id="WP_306846610.1">
    <property type="nucleotide sequence ID" value="NZ_JAUSSK010000001.1"/>
</dbReference>
<reference evidence="4 5" key="1">
    <citation type="submission" date="2023-07" db="EMBL/GenBank/DDBJ databases">
        <title>Sorghum-associated microbial communities from plants grown in Nebraska, USA.</title>
        <authorList>
            <person name="Schachtman D."/>
        </authorList>
    </citation>
    <scope>NUCLEOTIDE SEQUENCE [LARGE SCALE GENOMIC DNA]</scope>
    <source>
        <strain evidence="4 5">CC60</strain>
    </source>
</reference>
<name>A0ABT9SUE0_9GAMM</name>
<comment type="caution">
    <text evidence="4">The sequence shown here is derived from an EMBL/GenBank/DDBJ whole genome shotgun (WGS) entry which is preliminary data.</text>
</comment>
<dbReference type="PROSITE" id="PS50113">
    <property type="entry name" value="PAC"/>
    <property type="match status" value="1"/>
</dbReference>
<dbReference type="Gene3D" id="3.30.450.20">
    <property type="entry name" value="PAS domain"/>
    <property type="match status" value="1"/>
</dbReference>
<dbReference type="InterPro" id="IPR000700">
    <property type="entry name" value="PAS-assoc_C"/>
</dbReference>